<dbReference type="OrthoDB" id="421951at2759"/>
<dbReference type="Pfam" id="PF04970">
    <property type="entry name" value="LRAT"/>
    <property type="match status" value="1"/>
</dbReference>
<dbReference type="GO" id="GO:0005737">
    <property type="term" value="C:cytoplasm"/>
    <property type="evidence" value="ECO:0007669"/>
    <property type="project" value="TreeGrafter"/>
</dbReference>
<reference evidence="6" key="1">
    <citation type="submission" date="2022-08" db="UniProtKB">
        <authorList>
            <consortium name="EnsemblMetazoa"/>
        </authorList>
    </citation>
    <scope>IDENTIFICATION</scope>
    <source>
        <strain evidence="6">05x7-T-G4-1.051#20</strain>
    </source>
</reference>
<dbReference type="GO" id="GO:0016410">
    <property type="term" value="F:N-acyltransferase activity"/>
    <property type="evidence" value="ECO:0007669"/>
    <property type="project" value="TreeGrafter"/>
</dbReference>
<evidence type="ECO:0000313" key="6">
    <source>
        <dbReference type="EnsemblMetazoa" id="G26623.2:cds"/>
    </source>
</evidence>
<dbReference type="PANTHER" id="PTHR13943:SF77">
    <property type="entry name" value="LRAT DOMAIN-CONTAINING PROTEIN"/>
    <property type="match status" value="1"/>
</dbReference>
<dbReference type="Gene3D" id="3.90.1720.10">
    <property type="entry name" value="endopeptidase domain like (from Nostoc punctiforme)"/>
    <property type="match status" value="1"/>
</dbReference>
<dbReference type="GO" id="GO:0008970">
    <property type="term" value="F:phospholipase A1 activity"/>
    <property type="evidence" value="ECO:0007669"/>
    <property type="project" value="TreeGrafter"/>
</dbReference>
<feature type="domain" description="LRAT" evidence="5">
    <location>
        <begin position="22"/>
        <end position="143"/>
    </location>
</feature>
<evidence type="ECO:0000259" key="5">
    <source>
        <dbReference type="PROSITE" id="PS51934"/>
    </source>
</evidence>
<dbReference type="PANTHER" id="PTHR13943">
    <property type="entry name" value="HRAS-LIKE SUPPRESSOR - RELATED"/>
    <property type="match status" value="1"/>
</dbReference>
<keyword evidence="3" id="KW-0378">Hydrolase</keyword>
<dbReference type="EnsemblMetazoa" id="G26623.2">
    <property type="protein sequence ID" value="G26623.2:cds"/>
    <property type="gene ID" value="G26623"/>
</dbReference>
<name>A0A8W8L4Y6_MAGGI</name>
<accession>A0A8W8L4Y6</accession>
<comment type="similarity">
    <text evidence="1">Belongs to the H-rev107 family.</text>
</comment>
<dbReference type="InterPro" id="IPR007053">
    <property type="entry name" value="LRAT_dom"/>
</dbReference>
<dbReference type="AlphaFoldDB" id="A0A8W8L4Y6"/>
<dbReference type="InterPro" id="IPR051496">
    <property type="entry name" value="H-rev107_PLA/AT"/>
</dbReference>
<evidence type="ECO:0000256" key="1">
    <source>
        <dbReference type="ARBA" id="ARBA00007824"/>
    </source>
</evidence>
<dbReference type="GO" id="GO:0004623">
    <property type="term" value="F:phospholipase A2 activity"/>
    <property type="evidence" value="ECO:0007669"/>
    <property type="project" value="TreeGrafter"/>
</dbReference>
<sequence>MAASTFKSHNKSVIRRAKAGDLLEFDRGLYSHWAVYVGNEEVVHLAGVDNDGLNASVKPNHVFTMCGKTFDKATVKKESVWNVMLDSKVEINNDKDRKLKPPSAREIVREAMSKIGEMGYNLLWKNCEHFAAYCRYGVSWSEQADKVLVGTMAVLGGVVAAGVAAELCARKTNN</sequence>
<keyword evidence="2" id="KW-0808">Transferase</keyword>
<keyword evidence="7" id="KW-1185">Reference proteome</keyword>
<evidence type="ECO:0000313" key="7">
    <source>
        <dbReference type="Proteomes" id="UP000005408"/>
    </source>
</evidence>
<dbReference type="EnsemblMetazoa" id="G26623.3">
    <property type="protein sequence ID" value="G26623.3:cds"/>
    <property type="gene ID" value="G26623"/>
</dbReference>
<evidence type="ECO:0000256" key="2">
    <source>
        <dbReference type="ARBA" id="ARBA00022679"/>
    </source>
</evidence>
<evidence type="ECO:0000256" key="3">
    <source>
        <dbReference type="ARBA" id="ARBA00022801"/>
    </source>
</evidence>
<dbReference type="PROSITE" id="PS51934">
    <property type="entry name" value="LRAT"/>
    <property type="match status" value="1"/>
</dbReference>
<dbReference type="OMA" id="IMEDLFW"/>
<protein>
    <recommendedName>
        <fullName evidence="5">LRAT domain-containing protein</fullName>
    </recommendedName>
</protein>
<dbReference type="GO" id="GO:0070292">
    <property type="term" value="P:N-acylphosphatidylethanolamine metabolic process"/>
    <property type="evidence" value="ECO:0007669"/>
    <property type="project" value="TreeGrafter"/>
</dbReference>
<evidence type="ECO:0000256" key="4">
    <source>
        <dbReference type="ARBA" id="ARBA00023098"/>
    </source>
</evidence>
<proteinExistence type="inferred from homology"/>
<dbReference type="Proteomes" id="UP000005408">
    <property type="component" value="Unassembled WGS sequence"/>
</dbReference>
<organism evidence="6 7">
    <name type="scientific">Magallana gigas</name>
    <name type="common">Pacific oyster</name>
    <name type="synonym">Crassostrea gigas</name>
    <dbReference type="NCBI Taxonomy" id="29159"/>
    <lineage>
        <taxon>Eukaryota</taxon>
        <taxon>Metazoa</taxon>
        <taxon>Spiralia</taxon>
        <taxon>Lophotrochozoa</taxon>
        <taxon>Mollusca</taxon>
        <taxon>Bivalvia</taxon>
        <taxon>Autobranchia</taxon>
        <taxon>Pteriomorphia</taxon>
        <taxon>Ostreida</taxon>
        <taxon>Ostreoidea</taxon>
        <taxon>Ostreidae</taxon>
        <taxon>Magallana</taxon>
    </lineage>
</organism>
<keyword evidence="4" id="KW-0443">Lipid metabolism</keyword>